<organism evidence="9 10">
    <name type="scientific">Colletotrichum cuscutae</name>
    <dbReference type="NCBI Taxonomy" id="1209917"/>
    <lineage>
        <taxon>Eukaryota</taxon>
        <taxon>Fungi</taxon>
        <taxon>Dikarya</taxon>
        <taxon>Ascomycota</taxon>
        <taxon>Pezizomycotina</taxon>
        <taxon>Sordariomycetes</taxon>
        <taxon>Hypocreomycetidae</taxon>
        <taxon>Glomerellales</taxon>
        <taxon>Glomerellaceae</taxon>
        <taxon>Colletotrichum</taxon>
        <taxon>Colletotrichum acutatum species complex</taxon>
    </lineage>
</organism>
<comment type="caution">
    <text evidence="9">The sequence shown here is derived from an EMBL/GenBank/DDBJ whole genome shotgun (WGS) entry which is preliminary data.</text>
</comment>
<evidence type="ECO:0000256" key="3">
    <source>
        <dbReference type="ARBA" id="ARBA00023015"/>
    </source>
</evidence>
<feature type="region of interest" description="Disordered" evidence="7">
    <location>
        <begin position="1"/>
        <end position="77"/>
    </location>
</feature>
<comment type="similarity">
    <text evidence="6">Belongs to the velvet family. VelB subfamily.</text>
</comment>
<gene>
    <name evidence="9" type="ORF">CCUS01_15255</name>
</gene>
<dbReference type="PANTHER" id="PTHR33572:SF3">
    <property type="entry name" value="VELVET COMPLEX SUBUNIT B"/>
    <property type="match status" value="1"/>
</dbReference>
<keyword evidence="5" id="KW-0539">Nucleus</keyword>
<dbReference type="Pfam" id="PF11754">
    <property type="entry name" value="Velvet"/>
    <property type="match status" value="1"/>
</dbReference>
<keyword evidence="10" id="KW-1185">Reference proteome</keyword>
<dbReference type="EMBL" id="MPDP01000067">
    <property type="protein sequence ID" value="KAK1485913.1"/>
    <property type="molecule type" value="Genomic_DNA"/>
</dbReference>
<proteinExistence type="inferred from homology"/>
<evidence type="ECO:0000256" key="2">
    <source>
        <dbReference type="ARBA" id="ARBA00022969"/>
    </source>
</evidence>
<keyword evidence="3" id="KW-0805">Transcription regulation</keyword>
<dbReference type="InterPro" id="IPR021740">
    <property type="entry name" value="Velvet"/>
</dbReference>
<dbReference type="GO" id="GO:0030435">
    <property type="term" value="P:sporulation resulting in formation of a cellular spore"/>
    <property type="evidence" value="ECO:0007669"/>
    <property type="project" value="UniProtKB-KW"/>
</dbReference>
<evidence type="ECO:0000313" key="10">
    <source>
        <dbReference type="Proteomes" id="UP001239213"/>
    </source>
</evidence>
<evidence type="ECO:0000313" key="9">
    <source>
        <dbReference type="EMBL" id="KAK1485913.1"/>
    </source>
</evidence>
<evidence type="ECO:0000256" key="1">
    <source>
        <dbReference type="ARBA" id="ARBA00004123"/>
    </source>
</evidence>
<evidence type="ECO:0000256" key="5">
    <source>
        <dbReference type="ARBA" id="ARBA00023242"/>
    </source>
</evidence>
<accession>A0AAI9VHS7</accession>
<feature type="region of interest" description="Disordered" evidence="7">
    <location>
        <begin position="176"/>
        <end position="218"/>
    </location>
</feature>
<protein>
    <submittedName>
        <fullName evidence="9">Developmental regulator VelB</fullName>
    </submittedName>
</protein>
<evidence type="ECO:0000259" key="8">
    <source>
        <dbReference type="PROSITE" id="PS51821"/>
    </source>
</evidence>
<feature type="domain" description="Velvet" evidence="8">
    <location>
        <begin position="80"/>
        <end position="388"/>
    </location>
</feature>
<dbReference type="PROSITE" id="PS51821">
    <property type="entry name" value="VELVET"/>
    <property type="match status" value="1"/>
</dbReference>
<dbReference type="InterPro" id="IPR038491">
    <property type="entry name" value="Velvet_dom_sf"/>
</dbReference>
<dbReference type="InterPro" id="IPR037525">
    <property type="entry name" value="Velvet_dom"/>
</dbReference>
<evidence type="ECO:0000256" key="7">
    <source>
        <dbReference type="SAM" id="MobiDB-lite"/>
    </source>
</evidence>
<dbReference type="AlphaFoldDB" id="A0AAI9VHS7"/>
<evidence type="ECO:0000256" key="6">
    <source>
        <dbReference type="ARBA" id="ARBA00038045"/>
    </source>
</evidence>
<feature type="compositionally biased region" description="Pro residues" evidence="7">
    <location>
        <begin position="26"/>
        <end position="50"/>
    </location>
</feature>
<comment type="subcellular location">
    <subcellularLocation>
        <location evidence="1">Nucleus</location>
    </subcellularLocation>
</comment>
<reference evidence="9" key="1">
    <citation type="submission" date="2016-11" db="EMBL/GenBank/DDBJ databases">
        <title>The genome sequence of Colletotrichum cuscutae.</title>
        <authorList>
            <person name="Baroncelli R."/>
        </authorList>
    </citation>
    <scope>NUCLEOTIDE SEQUENCE</scope>
    <source>
        <strain evidence="9">IMI 304802</strain>
    </source>
</reference>
<sequence>MNYGHQHPNGGYHPMPPGHPANQMPQLPPMGYPAPAPLPSNMPPNMPPNGMPMQHQPQHHQPPPPPPAQAPVPASISKTDDLGRKYELVVVQQPQRARMCGFGDKDRRPITPPPCIKVVVRDAKTGQEINPNDIDSAHYIIQVDLWSEDGTQEVNLVRHSSNTASISTTQPYSYTALREDPINPPPAQPYQDMQPYGSAPTGYGQQPPPPQPQQHMMPSYGMAAGSNYPQYQSTNSRFAPATQYYPQHANPGPVPSQADMAYGHRQSLSMAASQPQGMFTRNIIGSVSSSAFRLNDVDDQVGVWFIMQDLSVRTEGHFRLRFSFVNIAKPPGATNPNGSMVNQHKAPILAATFSDAFQVYSAKKFPGVCESTPLSKCFATQGIKIPIRKEGAADGKKGGDDDDEAYQ</sequence>
<dbReference type="Gene3D" id="2.60.40.3960">
    <property type="entry name" value="Velvet domain"/>
    <property type="match status" value="2"/>
</dbReference>
<dbReference type="PANTHER" id="PTHR33572">
    <property type="entry name" value="SPORE DEVELOPMENT REGULATOR VOSA"/>
    <property type="match status" value="1"/>
</dbReference>
<keyword evidence="2" id="KW-0749">Sporulation</keyword>
<keyword evidence="4" id="KW-0804">Transcription</keyword>
<evidence type="ECO:0000256" key="4">
    <source>
        <dbReference type="ARBA" id="ARBA00023163"/>
    </source>
</evidence>
<name>A0AAI9VHS7_9PEZI</name>
<dbReference type="Proteomes" id="UP001239213">
    <property type="component" value="Unassembled WGS sequence"/>
</dbReference>
<feature type="compositionally biased region" description="Pro residues" evidence="7">
    <location>
        <begin position="60"/>
        <end position="70"/>
    </location>
</feature>
<dbReference type="GO" id="GO:0005634">
    <property type="term" value="C:nucleus"/>
    <property type="evidence" value="ECO:0007669"/>
    <property type="project" value="UniProtKB-SubCell"/>
</dbReference>